<feature type="compositionally biased region" description="Basic and acidic residues" evidence="1">
    <location>
        <begin position="41"/>
        <end position="54"/>
    </location>
</feature>
<feature type="region of interest" description="Disordered" evidence="1">
    <location>
        <begin position="1"/>
        <end position="183"/>
    </location>
</feature>
<name>A0A1J5S4J3_9ZZZZ</name>
<reference evidence="2" key="1">
    <citation type="submission" date="2016-10" db="EMBL/GenBank/DDBJ databases">
        <title>Sequence of Gallionella enrichment culture.</title>
        <authorList>
            <person name="Poehlein A."/>
            <person name="Muehling M."/>
            <person name="Daniel R."/>
        </authorList>
    </citation>
    <scope>NUCLEOTIDE SEQUENCE</scope>
</reference>
<feature type="compositionally biased region" description="Basic and acidic residues" evidence="1">
    <location>
        <begin position="91"/>
        <end position="104"/>
    </location>
</feature>
<feature type="compositionally biased region" description="Basic and acidic residues" evidence="1">
    <location>
        <begin position="11"/>
        <end position="33"/>
    </location>
</feature>
<comment type="caution">
    <text evidence="2">The sequence shown here is derived from an EMBL/GenBank/DDBJ whole genome shotgun (WGS) entry which is preliminary data.</text>
</comment>
<accession>A0A1J5S4J3</accession>
<organism evidence="2">
    <name type="scientific">mine drainage metagenome</name>
    <dbReference type="NCBI Taxonomy" id="410659"/>
    <lineage>
        <taxon>unclassified sequences</taxon>
        <taxon>metagenomes</taxon>
        <taxon>ecological metagenomes</taxon>
    </lineage>
</organism>
<feature type="compositionally biased region" description="Low complexity" evidence="1">
    <location>
        <begin position="159"/>
        <end position="172"/>
    </location>
</feature>
<sequence length="183" mass="19899">MAGPGRRGAAHRVEQEDAADGRRPQPVGRRAEAEAQVVVEADERTHDQKARREQPGQSRVGGDAAQVDEEQARLQRARREVARRRQQAPEGECRQRPEHSEDRQAVAPVQPIGDQGDEEAAGHAAQRVGGDVDAHRPTAGAGDDLLAQVGHGGRRHAGDAGAQASPAKQQQQEIRRQRRGDRE</sequence>
<evidence type="ECO:0000256" key="1">
    <source>
        <dbReference type="SAM" id="MobiDB-lite"/>
    </source>
</evidence>
<protein>
    <submittedName>
        <fullName evidence="2">Uncharacterized protein</fullName>
    </submittedName>
</protein>
<proteinExistence type="predicted"/>
<dbReference type="EMBL" id="MLJW01000145">
    <property type="protein sequence ID" value="OIQ96675.1"/>
    <property type="molecule type" value="Genomic_DNA"/>
</dbReference>
<gene>
    <name evidence="2" type="ORF">GALL_213780</name>
</gene>
<dbReference type="AlphaFoldDB" id="A0A1J5S4J3"/>
<feature type="compositionally biased region" description="Basic and acidic residues" evidence="1">
    <location>
        <begin position="70"/>
        <end position="80"/>
    </location>
</feature>
<evidence type="ECO:0000313" key="2">
    <source>
        <dbReference type="EMBL" id="OIQ96675.1"/>
    </source>
</evidence>